<organism evidence="1 2">
    <name type="scientific">Bipolaris victoriae (strain FI3)</name>
    <name type="common">Victoria blight of oats agent</name>
    <name type="synonym">Cochliobolus victoriae</name>
    <dbReference type="NCBI Taxonomy" id="930091"/>
    <lineage>
        <taxon>Eukaryota</taxon>
        <taxon>Fungi</taxon>
        <taxon>Dikarya</taxon>
        <taxon>Ascomycota</taxon>
        <taxon>Pezizomycotina</taxon>
        <taxon>Dothideomycetes</taxon>
        <taxon>Pleosporomycetidae</taxon>
        <taxon>Pleosporales</taxon>
        <taxon>Pleosporineae</taxon>
        <taxon>Pleosporaceae</taxon>
        <taxon>Bipolaris</taxon>
    </lineage>
</organism>
<dbReference type="Proteomes" id="UP000054337">
    <property type="component" value="Unassembled WGS sequence"/>
</dbReference>
<sequence length="60" mass="7169">SLFPQDNDRLYRCLLLLQNYEGIPDHLRGSIDTLCQRCTKGRPTKAYYRNAQFTKRRCFN</sequence>
<keyword evidence="2" id="KW-1185">Reference proteome</keyword>
<protein>
    <submittedName>
        <fullName evidence="1">Uncharacterized protein</fullName>
    </submittedName>
</protein>
<dbReference type="HOGENOM" id="CLU_2947963_0_0_1"/>
<evidence type="ECO:0000313" key="1">
    <source>
        <dbReference type="EMBL" id="EUN22688.1"/>
    </source>
</evidence>
<accession>W7DXA4</accession>
<dbReference type="GeneID" id="26249861"/>
<dbReference type="EMBL" id="KI968805">
    <property type="protein sequence ID" value="EUN22688.1"/>
    <property type="molecule type" value="Genomic_DNA"/>
</dbReference>
<feature type="non-terminal residue" evidence="1">
    <location>
        <position position="1"/>
    </location>
</feature>
<reference evidence="1 2" key="1">
    <citation type="journal article" date="2013" name="PLoS Genet.">
        <title>Comparative genome structure, secondary metabolite, and effector coding capacity across Cochliobolus pathogens.</title>
        <authorList>
            <person name="Condon B.J."/>
            <person name="Leng Y."/>
            <person name="Wu D."/>
            <person name="Bushley K.E."/>
            <person name="Ohm R.A."/>
            <person name="Otillar R."/>
            <person name="Martin J."/>
            <person name="Schackwitz W."/>
            <person name="Grimwood J."/>
            <person name="MohdZainudin N."/>
            <person name="Xue C."/>
            <person name="Wang R."/>
            <person name="Manning V.A."/>
            <person name="Dhillon B."/>
            <person name="Tu Z.J."/>
            <person name="Steffenson B.J."/>
            <person name="Salamov A."/>
            <person name="Sun H."/>
            <person name="Lowry S."/>
            <person name="LaButti K."/>
            <person name="Han J."/>
            <person name="Copeland A."/>
            <person name="Lindquist E."/>
            <person name="Barry K."/>
            <person name="Schmutz J."/>
            <person name="Baker S.E."/>
            <person name="Ciuffetti L.M."/>
            <person name="Grigoriev I.V."/>
            <person name="Zhong S."/>
            <person name="Turgeon B.G."/>
        </authorList>
    </citation>
    <scope>NUCLEOTIDE SEQUENCE [LARGE SCALE GENOMIC DNA]</scope>
    <source>
        <strain evidence="1 2">FI3</strain>
    </source>
</reference>
<evidence type="ECO:0000313" key="2">
    <source>
        <dbReference type="Proteomes" id="UP000054337"/>
    </source>
</evidence>
<gene>
    <name evidence="1" type="ORF">COCVIDRAFT_110836</name>
</gene>
<proteinExistence type="predicted"/>
<name>W7DXA4_BIPV3</name>
<dbReference type="RefSeq" id="XP_014552262.1">
    <property type="nucleotide sequence ID" value="XM_014696776.1"/>
</dbReference>
<dbReference type="AlphaFoldDB" id="W7DXA4"/>